<keyword evidence="1" id="KW-1133">Transmembrane helix</keyword>
<name>A0A4Q8LFH4_9GAMM</name>
<evidence type="ECO:0000313" key="2">
    <source>
        <dbReference type="EMBL" id="TAA28157.1"/>
    </source>
</evidence>
<feature type="transmembrane region" description="Helical" evidence="1">
    <location>
        <begin position="74"/>
        <end position="97"/>
    </location>
</feature>
<dbReference type="Gene3D" id="1.10.3730.20">
    <property type="match status" value="1"/>
</dbReference>
<dbReference type="AlphaFoldDB" id="A0A4Q8LFH4"/>
<feature type="transmembrane region" description="Helical" evidence="1">
    <location>
        <begin position="41"/>
        <end position="67"/>
    </location>
</feature>
<evidence type="ECO:0000313" key="3">
    <source>
        <dbReference type="Proteomes" id="UP000292627"/>
    </source>
</evidence>
<dbReference type="OrthoDB" id="5998172at2"/>
<proteinExistence type="predicted"/>
<feature type="transmembrane region" description="Helical" evidence="1">
    <location>
        <begin position="103"/>
        <end position="121"/>
    </location>
</feature>
<comment type="caution">
    <text evidence="2">The sequence shown here is derived from an EMBL/GenBank/DDBJ whole genome shotgun (WGS) entry which is preliminary data.</text>
</comment>
<dbReference type="SUPFAM" id="SSF103481">
    <property type="entry name" value="Multidrug resistance efflux transporter EmrE"/>
    <property type="match status" value="1"/>
</dbReference>
<evidence type="ECO:0008006" key="4">
    <source>
        <dbReference type="Google" id="ProtNLM"/>
    </source>
</evidence>
<gene>
    <name evidence="2" type="ORF">EA660_00725</name>
</gene>
<sequence length="126" mass="13772">MLLRILMIVFVSCSTLASQILVKRSIMQIAANDPVLHGVSWLIKVLFSPPVMLAILIQGIGFSVWLFVVDRMKLGLAFSISGATFYMLLAFVGWYFYGERLAAAQWIGIGMISIGILLMSINGGGT</sequence>
<reference evidence="2 3" key="1">
    <citation type="submission" date="2019-02" db="EMBL/GenBank/DDBJ databases">
        <title>WGS of Pseudoxanthomonas species novum from clinical isolates.</title>
        <authorList>
            <person name="Bernier A.-M."/>
            <person name="Bernard K."/>
            <person name="Vachon A."/>
        </authorList>
    </citation>
    <scope>NUCLEOTIDE SEQUENCE [LARGE SCALE GENOMIC DNA]</scope>
    <source>
        <strain evidence="2 3">NML171200</strain>
    </source>
</reference>
<accession>A0A4Q8LFH4</accession>
<keyword evidence="1" id="KW-0472">Membrane</keyword>
<evidence type="ECO:0000256" key="1">
    <source>
        <dbReference type="SAM" id="Phobius"/>
    </source>
</evidence>
<dbReference type="EMBL" id="SHMC01000001">
    <property type="protein sequence ID" value="TAA28157.1"/>
    <property type="molecule type" value="Genomic_DNA"/>
</dbReference>
<dbReference type="Proteomes" id="UP000292627">
    <property type="component" value="Unassembled WGS sequence"/>
</dbReference>
<dbReference type="InterPro" id="IPR037185">
    <property type="entry name" value="EmrE-like"/>
</dbReference>
<organism evidence="2 3">
    <name type="scientific">Pseudoxanthomonas winnipegensis</name>
    <dbReference type="NCBI Taxonomy" id="2480810"/>
    <lineage>
        <taxon>Bacteria</taxon>
        <taxon>Pseudomonadati</taxon>
        <taxon>Pseudomonadota</taxon>
        <taxon>Gammaproteobacteria</taxon>
        <taxon>Lysobacterales</taxon>
        <taxon>Lysobacteraceae</taxon>
        <taxon>Pseudoxanthomonas</taxon>
    </lineage>
</organism>
<protein>
    <recommendedName>
        <fullName evidence="4">EamA domain-containing protein</fullName>
    </recommendedName>
</protein>
<keyword evidence="1" id="KW-0812">Transmembrane</keyword>